<dbReference type="InterPro" id="IPR035892">
    <property type="entry name" value="C2_domain_sf"/>
</dbReference>
<gene>
    <name evidence="12" type="ORF">BRAN1462_LOCUS57647</name>
</gene>
<dbReference type="GO" id="GO:0031207">
    <property type="term" value="C:Sec62/Sec63 complex"/>
    <property type="evidence" value="ECO:0007669"/>
    <property type="project" value="TreeGrafter"/>
</dbReference>
<dbReference type="CDD" id="cd06257">
    <property type="entry name" value="DnaJ"/>
    <property type="match status" value="1"/>
</dbReference>
<feature type="compositionally biased region" description="Low complexity" evidence="9">
    <location>
        <begin position="672"/>
        <end position="682"/>
    </location>
</feature>
<dbReference type="SUPFAM" id="SSF158702">
    <property type="entry name" value="Sec63 N-terminal domain-like"/>
    <property type="match status" value="1"/>
</dbReference>
<dbReference type="EMBL" id="HBGW01090808">
    <property type="protein sequence ID" value="CAD9639825.1"/>
    <property type="molecule type" value="Transcribed_RNA"/>
</dbReference>
<feature type="transmembrane region" description="Helical" evidence="10">
    <location>
        <begin position="218"/>
        <end position="240"/>
    </location>
</feature>
<evidence type="ECO:0000256" key="7">
    <source>
        <dbReference type="ARBA" id="ARBA00023136"/>
    </source>
</evidence>
<keyword evidence="5" id="KW-0653">Protein transport</keyword>
<dbReference type="PRINTS" id="PR00625">
    <property type="entry name" value="JDOMAIN"/>
</dbReference>
<dbReference type="PROSITE" id="PS50076">
    <property type="entry name" value="DNAJ_2"/>
    <property type="match status" value="1"/>
</dbReference>
<evidence type="ECO:0000256" key="2">
    <source>
        <dbReference type="ARBA" id="ARBA00022448"/>
    </source>
</evidence>
<evidence type="ECO:0000256" key="9">
    <source>
        <dbReference type="SAM" id="MobiDB-lite"/>
    </source>
</evidence>
<comment type="subcellular location">
    <subcellularLocation>
        <location evidence="1">Endoplasmic reticulum membrane</location>
        <topology evidence="1">Multi-pass membrane protein</topology>
    </subcellularLocation>
</comment>
<keyword evidence="6 10" id="KW-1133">Transmembrane helix</keyword>
<dbReference type="PANTHER" id="PTHR24075:SF0">
    <property type="entry name" value="TRANSLOCATION PROTEIN SEC63 HOMOLOG"/>
    <property type="match status" value="1"/>
</dbReference>
<evidence type="ECO:0000313" key="12">
    <source>
        <dbReference type="EMBL" id="CAD9639825.1"/>
    </source>
</evidence>
<evidence type="ECO:0000256" key="10">
    <source>
        <dbReference type="SAM" id="Phobius"/>
    </source>
</evidence>
<feature type="domain" description="J" evidence="11">
    <location>
        <begin position="128"/>
        <end position="193"/>
    </location>
</feature>
<keyword evidence="7 10" id="KW-0472">Membrane</keyword>
<keyword evidence="3 10" id="KW-0812">Transmembrane</keyword>
<dbReference type="Pfam" id="PF00226">
    <property type="entry name" value="DnaJ"/>
    <property type="match status" value="1"/>
</dbReference>
<dbReference type="AlphaFoldDB" id="A0A6U6V0P2"/>
<proteinExistence type="predicted"/>
<feature type="compositionally biased region" description="Acidic residues" evidence="9">
    <location>
        <begin position="605"/>
        <end position="620"/>
    </location>
</feature>
<reference evidence="12" key="1">
    <citation type="submission" date="2021-01" db="EMBL/GenBank/DDBJ databases">
        <authorList>
            <person name="Corre E."/>
            <person name="Pelletier E."/>
            <person name="Niang G."/>
            <person name="Scheremetjew M."/>
            <person name="Finn R."/>
            <person name="Kale V."/>
            <person name="Holt S."/>
            <person name="Cochrane G."/>
            <person name="Meng A."/>
            <person name="Brown T."/>
            <person name="Cohen L."/>
        </authorList>
    </citation>
    <scope>NUCLEOTIDE SEQUENCE</scope>
    <source>
        <strain evidence="12">RCC3387</strain>
    </source>
</reference>
<evidence type="ECO:0000256" key="1">
    <source>
        <dbReference type="ARBA" id="ARBA00004477"/>
    </source>
</evidence>
<dbReference type="InterPro" id="IPR001623">
    <property type="entry name" value="DnaJ_domain"/>
</dbReference>
<organism evidence="12">
    <name type="scientific">Zooxanthella nutricula</name>
    <dbReference type="NCBI Taxonomy" id="1333877"/>
    <lineage>
        <taxon>Eukaryota</taxon>
        <taxon>Sar</taxon>
        <taxon>Alveolata</taxon>
        <taxon>Dinophyceae</taxon>
        <taxon>Peridiniales</taxon>
        <taxon>Peridiniales incertae sedis</taxon>
        <taxon>Zooxanthella</taxon>
    </lineage>
</organism>
<protein>
    <recommendedName>
        <fullName evidence="11">J domain-containing protein</fullName>
    </recommendedName>
</protein>
<dbReference type="InterPro" id="IPR036869">
    <property type="entry name" value="J_dom_sf"/>
</dbReference>
<dbReference type="InterPro" id="IPR018253">
    <property type="entry name" value="DnaJ_domain_CS"/>
</dbReference>
<dbReference type="Gene3D" id="2.60.40.150">
    <property type="entry name" value="C2 domain"/>
    <property type="match status" value="1"/>
</dbReference>
<dbReference type="GO" id="GO:0006620">
    <property type="term" value="P:post-translational protein targeting to endoplasmic reticulum membrane"/>
    <property type="evidence" value="ECO:0007669"/>
    <property type="project" value="TreeGrafter"/>
</dbReference>
<feature type="transmembrane region" description="Helical" evidence="10">
    <location>
        <begin position="24"/>
        <end position="45"/>
    </location>
</feature>
<feature type="region of interest" description="Disordered" evidence="9">
    <location>
        <begin position="602"/>
        <end position="682"/>
    </location>
</feature>
<dbReference type="Gene3D" id="1.10.3380.10">
    <property type="entry name" value="Sec63 N-terminal domain-like domain"/>
    <property type="match status" value="1"/>
</dbReference>
<dbReference type="GO" id="GO:0003723">
    <property type="term" value="F:RNA binding"/>
    <property type="evidence" value="ECO:0007669"/>
    <property type="project" value="TreeGrafter"/>
</dbReference>
<dbReference type="Pfam" id="PF02889">
    <property type="entry name" value="Sec63"/>
    <property type="match status" value="1"/>
</dbReference>
<dbReference type="InterPro" id="IPR014756">
    <property type="entry name" value="Ig_E-set"/>
</dbReference>
<evidence type="ECO:0000256" key="5">
    <source>
        <dbReference type="ARBA" id="ARBA00022927"/>
    </source>
</evidence>
<dbReference type="InterPro" id="IPR004179">
    <property type="entry name" value="Sec63-dom"/>
</dbReference>
<dbReference type="SUPFAM" id="SSF46565">
    <property type="entry name" value="Chaperone J-domain"/>
    <property type="match status" value="1"/>
</dbReference>
<evidence type="ECO:0000256" key="3">
    <source>
        <dbReference type="ARBA" id="ARBA00022692"/>
    </source>
</evidence>
<dbReference type="SMART" id="SM00271">
    <property type="entry name" value="DnaJ"/>
    <property type="match status" value="1"/>
</dbReference>
<keyword evidence="8" id="KW-0143">Chaperone</keyword>
<name>A0A6U6V0P2_9DINO</name>
<dbReference type="PANTHER" id="PTHR24075">
    <property type="entry name" value="SEC63 DOMAIN-CONTAINING"/>
    <property type="match status" value="1"/>
</dbReference>
<dbReference type="Gene3D" id="1.10.287.110">
    <property type="entry name" value="DnaJ domain"/>
    <property type="match status" value="1"/>
</dbReference>
<sequence length="682" mass="76992">MSGFKDTFTKDAEQEELLGYDDAAFYYFASCVLGIVAVPWTLSFIRGTLFPAKADDKDVPGKSKAGATYHYCQTSTMVQKDAKAKAQEGSSRFTGWWLLQLVVLTAIWVGLYMVITQLGSDTEVKGFDPFRILEVTPSASAADIKKAYRKLSLVWHPDKNPDDPLAASRFIQITKAHAALTDETARNNYEKYGNPDGPQTSKVGIGLPRFLLMKENHLMILAMFFFFLLFFIPMLAICYYQRTKNYAANGVMIETLQFLEYYINESTRVKNCPELLAASAESRNMPTRLDDEKAMKALAAQVTEHKKRQWPNHPAITKNSYLLWAHMQRLHHLMTPELRQDCDQLLKHSVKITQAMIELACFRDWFFTAQSMIEFRRSLIQAMDVKSSQLLQIPHFDEEILRHCHRGKNAVSTLENFVGKDPEQRKGLAKMEPQQLADIEAFVAHMSDMEVKAIVEVEDEEEMVVGDVATVSVLMTRKNLRNDEAAGPVHAPFFPEPKFEEWWLFLVEGATTASASASKIVAFERVRDTDKVSEQKLRFQVQKAGKRKIELHVLCDSYAGVDKKIELTYTAHDEVDVKREIFVHKEDEDLDLQPTLFQQFMGDLGGDEESEDEVEEEQPEKEEKTKSKPKSSKKGKGDAGKGGDAAPREDESKEDDDDSTKGGRDDGDDGGDASSDSSSDSD</sequence>
<dbReference type="Gene3D" id="1.10.150.20">
    <property type="entry name" value="5' to 3' exonuclease, C-terminal subdomain"/>
    <property type="match status" value="1"/>
</dbReference>
<feature type="compositionally biased region" description="Basic and acidic residues" evidence="9">
    <location>
        <begin position="635"/>
        <end position="651"/>
    </location>
</feature>
<feature type="transmembrane region" description="Helical" evidence="10">
    <location>
        <begin position="93"/>
        <end position="115"/>
    </location>
</feature>
<keyword evidence="4" id="KW-0256">Endoplasmic reticulum</keyword>
<dbReference type="SMART" id="SM00973">
    <property type="entry name" value="Sec63"/>
    <property type="match status" value="1"/>
</dbReference>
<evidence type="ECO:0000256" key="8">
    <source>
        <dbReference type="ARBA" id="ARBA00023186"/>
    </source>
</evidence>
<evidence type="ECO:0000256" key="4">
    <source>
        <dbReference type="ARBA" id="ARBA00022824"/>
    </source>
</evidence>
<dbReference type="PROSITE" id="PS00636">
    <property type="entry name" value="DNAJ_1"/>
    <property type="match status" value="1"/>
</dbReference>
<keyword evidence="2" id="KW-0813">Transport</keyword>
<accession>A0A6U6V0P2</accession>
<dbReference type="GO" id="GO:0006614">
    <property type="term" value="P:SRP-dependent cotranslational protein targeting to membrane"/>
    <property type="evidence" value="ECO:0007669"/>
    <property type="project" value="TreeGrafter"/>
</dbReference>
<evidence type="ECO:0000259" key="11">
    <source>
        <dbReference type="PROSITE" id="PS50076"/>
    </source>
</evidence>
<dbReference type="SUPFAM" id="SSF81296">
    <property type="entry name" value="E set domains"/>
    <property type="match status" value="1"/>
</dbReference>
<dbReference type="GO" id="GO:0008320">
    <property type="term" value="F:protein transmembrane transporter activity"/>
    <property type="evidence" value="ECO:0007669"/>
    <property type="project" value="TreeGrafter"/>
</dbReference>
<evidence type="ECO:0000256" key="6">
    <source>
        <dbReference type="ARBA" id="ARBA00022989"/>
    </source>
</evidence>